<organism evidence="1 2">
    <name type="scientific">Aspergillus uvarum CBS 121591</name>
    <dbReference type="NCBI Taxonomy" id="1448315"/>
    <lineage>
        <taxon>Eukaryota</taxon>
        <taxon>Fungi</taxon>
        <taxon>Dikarya</taxon>
        <taxon>Ascomycota</taxon>
        <taxon>Pezizomycotina</taxon>
        <taxon>Eurotiomycetes</taxon>
        <taxon>Eurotiomycetidae</taxon>
        <taxon>Eurotiales</taxon>
        <taxon>Aspergillaceae</taxon>
        <taxon>Aspergillus</taxon>
        <taxon>Aspergillus subgen. Circumdati</taxon>
    </lineage>
</organism>
<evidence type="ECO:0000313" key="2">
    <source>
        <dbReference type="Proteomes" id="UP000248340"/>
    </source>
</evidence>
<reference evidence="1 2" key="1">
    <citation type="submission" date="2016-12" db="EMBL/GenBank/DDBJ databases">
        <title>The genomes of Aspergillus section Nigri reveals drivers in fungal speciation.</title>
        <authorList>
            <consortium name="DOE Joint Genome Institute"/>
            <person name="Vesth T.C."/>
            <person name="Nybo J."/>
            <person name="Theobald S."/>
            <person name="Brandl J."/>
            <person name="Frisvad J.C."/>
            <person name="Nielsen K.F."/>
            <person name="Lyhne E.K."/>
            <person name="Kogle M.E."/>
            <person name="Kuo A."/>
            <person name="Riley R."/>
            <person name="Clum A."/>
            <person name="Nolan M."/>
            <person name="Lipzen A."/>
            <person name="Salamov A."/>
            <person name="Henrissat B."/>
            <person name="Wiebenga A."/>
            <person name="De Vries R.P."/>
            <person name="Grigoriev I.V."/>
            <person name="Mortensen U.H."/>
            <person name="Andersen M.R."/>
            <person name="Baker S.E."/>
        </authorList>
    </citation>
    <scope>NUCLEOTIDE SEQUENCE [LARGE SCALE GENOMIC DNA]</scope>
    <source>
        <strain evidence="1 2">CBS 121591</strain>
    </source>
</reference>
<proteinExistence type="predicted"/>
<dbReference type="AlphaFoldDB" id="A0A319DAG3"/>
<dbReference type="OrthoDB" id="10396047at2759"/>
<dbReference type="RefSeq" id="XP_025487132.1">
    <property type="nucleotide sequence ID" value="XM_025630531.1"/>
</dbReference>
<dbReference type="Proteomes" id="UP000248340">
    <property type="component" value="Unassembled WGS sequence"/>
</dbReference>
<protein>
    <submittedName>
        <fullName evidence="1">Uncharacterized protein</fullName>
    </submittedName>
</protein>
<name>A0A319DAG3_9EURO</name>
<dbReference type="VEuPathDB" id="FungiDB:BO82DRAFT_191979"/>
<gene>
    <name evidence="1" type="ORF">BO82DRAFT_191979</name>
</gene>
<evidence type="ECO:0000313" key="1">
    <source>
        <dbReference type="EMBL" id="PYH76932.1"/>
    </source>
</evidence>
<dbReference type="EMBL" id="KZ821748">
    <property type="protein sequence ID" value="PYH76932.1"/>
    <property type="molecule type" value="Genomic_DNA"/>
</dbReference>
<keyword evidence="2" id="KW-1185">Reference proteome</keyword>
<sequence length="181" mass="20038">MARSRFSVVEGGLHAVINLTLHVPTSYPCTIDCAGGLPCVRLVEDQEIADVESCLPSSGSLTFFLPFFLSVVSSPDPKNKSAKQDMLTAYSGNSERSGFNTQGALPEPIATLRSRILYGRSRWHHPIPQAEGVTDTLRVATLTWWRWLATGLRIHVPATRTPSPLPSPRLIIQEQYLSYLY</sequence>
<accession>A0A319DAG3</accession>
<dbReference type="GeneID" id="37133272"/>